<comment type="similarity">
    <text evidence="1 7">Belongs to the GcvT family.</text>
</comment>
<dbReference type="InterPro" id="IPR013977">
    <property type="entry name" value="GcvT_C"/>
</dbReference>
<evidence type="ECO:0000259" key="10">
    <source>
        <dbReference type="Pfam" id="PF08669"/>
    </source>
</evidence>
<keyword evidence="12" id="KW-1185">Reference proteome</keyword>
<organism evidence="11 12">
    <name type="scientific">Clostridium botulinum (strain Hall / ATCC 3502 / NCTC 13319 / Type A)</name>
    <dbReference type="NCBI Taxonomy" id="441771"/>
    <lineage>
        <taxon>Bacteria</taxon>
        <taxon>Bacillati</taxon>
        <taxon>Bacillota</taxon>
        <taxon>Clostridia</taxon>
        <taxon>Eubacteriales</taxon>
        <taxon>Clostridiaceae</taxon>
        <taxon>Clostridium</taxon>
    </lineage>
</organism>
<evidence type="ECO:0000313" key="12">
    <source>
        <dbReference type="Proteomes" id="UP000001986"/>
    </source>
</evidence>
<dbReference type="PANTHER" id="PTHR43757:SF2">
    <property type="entry name" value="AMINOMETHYLTRANSFERASE, MITOCHONDRIAL"/>
    <property type="match status" value="1"/>
</dbReference>
<reference evidence="11 12" key="1">
    <citation type="journal article" date="2007" name="Genome Res.">
        <title>Genome sequence of a proteolytic (Group I) Clostridium botulinum strain Hall A and comparative analysis of the clostridial genomes.</title>
        <authorList>
            <person name="Sebaihia M."/>
            <person name="Peck M.W."/>
            <person name="Minton N.P."/>
            <person name="Thomson N.R."/>
            <person name="Holden M.T.G."/>
            <person name="Mitchell W.J."/>
            <person name="Carter A.T."/>
            <person name="Bentley S.D."/>
            <person name="Mason D.R."/>
            <person name="Crossman L."/>
            <person name="Paul C.J."/>
            <person name="Ivens A."/>
            <person name="Wells-Bennik M.H.J."/>
            <person name="Davis I.J."/>
            <person name="Cerdeno-Tarraga A.M."/>
            <person name="Churcher C."/>
            <person name="Quail M.A."/>
            <person name="Chillingworth T."/>
            <person name="Feltwell T."/>
            <person name="Fraser A."/>
            <person name="Goodhead I."/>
            <person name="Hance Z."/>
            <person name="Jagels K."/>
            <person name="Larke N."/>
            <person name="Maddison M."/>
            <person name="Moule S."/>
            <person name="Mungall K."/>
            <person name="Norbertczak H."/>
            <person name="Rabbinowitsch E."/>
            <person name="Sanders M."/>
            <person name="Simmonds M."/>
            <person name="White B."/>
            <person name="Whithead S."/>
            <person name="Parkhill J."/>
        </authorList>
    </citation>
    <scope>NUCLEOTIDE SEQUENCE [LARGE SCALE GENOMIC DNA]</scope>
    <source>
        <strain evidence="12">Hall / ATCC 3502 / NCTC 13319 / Type A [Sanger]</strain>
    </source>
</reference>
<evidence type="ECO:0000313" key="11">
    <source>
        <dbReference type="EMBL" id="CAL82248.1"/>
    </source>
</evidence>
<dbReference type="GO" id="GO:0004047">
    <property type="term" value="F:aminomethyltransferase activity"/>
    <property type="evidence" value="ECO:0007669"/>
    <property type="project" value="UniProtKB-UniRule"/>
</dbReference>
<dbReference type="AlphaFoldDB" id="A5HZN9"/>
<dbReference type="InterPro" id="IPR022903">
    <property type="entry name" value="GcvT_bac"/>
</dbReference>
<dbReference type="HOGENOM" id="CLU_007884_10_2_9"/>
<protein>
    <recommendedName>
        <fullName evidence="2 7">Aminomethyltransferase</fullName>
        <ecNumber evidence="2 7">2.1.2.10</ecNumber>
    </recommendedName>
    <alternativeName>
        <fullName evidence="5 7">Glycine cleavage system T protein</fullName>
    </alternativeName>
</protein>
<evidence type="ECO:0000256" key="4">
    <source>
        <dbReference type="ARBA" id="ARBA00022679"/>
    </source>
</evidence>
<evidence type="ECO:0000256" key="7">
    <source>
        <dbReference type="HAMAP-Rule" id="MF_00259"/>
    </source>
</evidence>
<dbReference type="PANTHER" id="PTHR43757">
    <property type="entry name" value="AMINOMETHYLTRANSFERASE"/>
    <property type="match status" value="1"/>
</dbReference>
<dbReference type="Gene3D" id="3.30.1360.120">
    <property type="entry name" value="Probable tRNA modification gtpase trme, domain 1"/>
    <property type="match status" value="1"/>
</dbReference>
<evidence type="ECO:0000256" key="8">
    <source>
        <dbReference type="PIRSR" id="PIRSR006487-1"/>
    </source>
</evidence>
<dbReference type="NCBIfam" id="NF001567">
    <property type="entry name" value="PRK00389.1"/>
    <property type="match status" value="1"/>
</dbReference>
<dbReference type="InterPro" id="IPR006222">
    <property type="entry name" value="GCVT_N"/>
</dbReference>
<dbReference type="HAMAP" id="MF_00259">
    <property type="entry name" value="GcvT"/>
    <property type="match status" value="1"/>
</dbReference>
<evidence type="ECO:0000256" key="3">
    <source>
        <dbReference type="ARBA" id="ARBA00022576"/>
    </source>
</evidence>
<keyword evidence="3 7" id="KW-0032">Aminotransferase</keyword>
<dbReference type="Proteomes" id="UP000001986">
    <property type="component" value="Chromosome"/>
</dbReference>
<dbReference type="InterPro" id="IPR029043">
    <property type="entry name" value="GcvT/YgfZ_C"/>
</dbReference>
<accession>A5HZN9</accession>
<dbReference type="FunFam" id="4.10.1250.10:FF:000001">
    <property type="entry name" value="Aminomethyltransferase"/>
    <property type="match status" value="1"/>
</dbReference>
<comment type="subunit">
    <text evidence="7">The glycine cleavage system is composed of four proteins: P, T, L and H.</text>
</comment>
<comment type="function">
    <text evidence="7">The glycine cleavage system catalyzes the degradation of glycine.</text>
</comment>
<dbReference type="InterPro" id="IPR006223">
    <property type="entry name" value="GcvT"/>
</dbReference>
<comment type="catalytic activity">
    <reaction evidence="6 7">
        <text>N(6)-[(R)-S(8)-aminomethyldihydrolipoyl]-L-lysyl-[protein] + (6S)-5,6,7,8-tetrahydrofolate = N(6)-[(R)-dihydrolipoyl]-L-lysyl-[protein] + (6R)-5,10-methylene-5,6,7,8-tetrahydrofolate + NH4(+)</text>
        <dbReference type="Rhea" id="RHEA:16945"/>
        <dbReference type="Rhea" id="RHEA-COMP:10475"/>
        <dbReference type="Rhea" id="RHEA-COMP:10492"/>
        <dbReference type="ChEBI" id="CHEBI:15636"/>
        <dbReference type="ChEBI" id="CHEBI:28938"/>
        <dbReference type="ChEBI" id="CHEBI:57453"/>
        <dbReference type="ChEBI" id="CHEBI:83100"/>
        <dbReference type="ChEBI" id="CHEBI:83143"/>
        <dbReference type="EC" id="2.1.2.10"/>
    </reaction>
</comment>
<evidence type="ECO:0000256" key="1">
    <source>
        <dbReference type="ARBA" id="ARBA00008609"/>
    </source>
</evidence>
<dbReference type="InterPro" id="IPR028896">
    <property type="entry name" value="GcvT/YgfZ/DmdA"/>
</dbReference>
<evidence type="ECO:0000256" key="2">
    <source>
        <dbReference type="ARBA" id="ARBA00012616"/>
    </source>
</evidence>
<evidence type="ECO:0000256" key="5">
    <source>
        <dbReference type="ARBA" id="ARBA00031395"/>
    </source>
</evidence>
<dbReference type="GO" id="GO:0005829">
    <property type="term" value="C:cytosol"/>
    <property type="evidence" value="ECO:0000318"/>
    <property type="project" value="GO_Central"/>
</dbReference>
<evidence type="ECO:0000259" key="9">
    <source>
        <dbReference type="Pfam" id="PF01571"/>
    </source>
</evidence>
<feature type="domain" description="GCVT N-terminal" evidence="9">
    <location>
        <begin position="17"/>
        <end position="270"/>
    </location>
</feature>
<dbReference type="EC" id="2.1.2.10" evidence="2 7"/>
<dbReference type="NCBIfam" id="TIGR00528">
    <property type="entry name" value="gcvT"/>
    <property type="match status" value="1"/>
</dbReference>
<dbReference type="GO" id="GO:0019464">
    <property type="term" value="P:glycine decarboxylation via glycine cleavage system"/>
    <property type="evidence" value="ECO:0007669"/>
    <property type="project" value="UniProtKB-UniRule"/>
</dbReference>
<dbReference type="FunFam" id="2.40.30.110:FF:000014">
    <property type="entry name" value="Aminomethyltransferase"/>
    <property type="match status" value="1"/>
</dbReference>
<feature type="domain" description="Aminomethyltransferase C-terminal" evidence="10">
    <location>
        <begin position="291"/>
        <end position="368"/>
    </location>
</feature>
<name>A5HZN9_CLOBH</name>
<sequence>MGVKHMKDLKVTPLRGVYEEYGGKIVDFAGYELPTQFKGFLHEHHTVREKAGLFDVSHMGEAMVTGKDAGKFIQYLMTNDINVLKDNEVLYTFMCNEDGGVIDDLLVYKFAEDEFFLVINASNKDKDVKWIMDHKGDFDVEIVDVSDSIAQLAFQGPLAEEILQKIVDVDLQEIKFFKLKRDVLVNGKKCLVSRTGYTGEDGFEIYCKPEDAKGLWHAILNAGKEEGAQPIGLGARDTLRFEASLLLYGNEMDETITPLEVGMGFFAKLKIEEDFIGKDALIKQKAEGVTRKLVGFELLDKGIPRHGYEVIKDGKVIGHVTTGYKSPTLNKAIGLALVEEQYSKIGTEFNIKVRKKELKAVAIDKRFYTKKTKTK</sequence>
<dbReference type="Gene3D" id="4.10.1250.10">
    <property type="entry name" value="Aminomethyltransferase fragment"/>
    <property type="match status" value="1"/>
</dbReference>
<dbReference type="InterPro" id="IPR027266">
    <property type="entry name" value="TrmE/GcvT-like"/>
</dbReference>
<dbReference type="EMBL" id="AM412317">
    <property type="protein sequence ID" value="CAL82248.1"/>
    <property type="molecule type" value="Genomic_DNA"/>
</dbReference>
<dbReference type="Pfam" id="PF01571">
    <property type="entry name" value="GCV_T"/>
    <property type="match status" value="1"/>
</dbReference>
<dbReference type="FunFam" id="3.30.70.1400:FF:000001">
    <property type="entry name" value="Aminomethyltransferase"/>
    <property type="match status" value="1"/>
</dbReference>
<proteinExistence type="inferred from homology"/>
<dbReference type="GO" id="GO:0008483">
    <property type="term" value="F:transaminase activity"/>
    <property type="evidence" value="ECO:0007669"/>
    <property type="project" value="UniProtKB-KW"/>
</dbReference>
<dbReference type="Gene3D" id="2.40.30.110">
    <property type="entry name" value="Aminomethyltransferase beta-barrel domains"/>
    <property type="match status" value="1"/>
</dbReference>
<feature type="binding site" evidence="8">
    <location>
        <position position="204"/>
    </location>
    <ligand>
        <name>substrate</name>
    </ligand>
</feature>
<evidence type="ECO:0000256" key="6">
    <source>
        <dbReference type="ARBA" id="ARBA00047665"/>
    </source>
</evidence>
<dbReference type="Gene3D" id="3.30.70.1400">
    <property type="entry name" value="Aminomethyltransferase beta-barrel domains"/>
    <property type="match status" value="1"/>
</dbReference>
<dbReference type="PIRSF" id="PIRSF006487">
    <property type="entry name" value="GcvT"/>
    <property type="match status" value="1"/>
</dbReference>
<dbReference type="SUPFAM" id="SSF103025">
    <property type="entry name" value="Folate-binding domain"/>
    <property type="match status" value="1"/>
</dbReference>
<dbReference type="GO" id="GO:0005960">
    <property type="term" value="C:glycine cleavage complex"/>
    <property type="evidence" value="ECO:0007669"/>
    <property type="project" value="InterPro"/>
</dbReference>
<keyword evidence="4 7" id="KW-0808">Transferase</keyword>
<dbReference type="Pfam" id="PF08669">
    <property type="entry name" value="GCV_T_C"/>
    <property type="match status" value="1"/>
</dbReference>
<dbReference type="PATRIC" id="fig|413999.7.peg.692"/>
<gene>
    <name evidence="7 11" type="primary">gcvT</name>
    <name evidence="11" type="ordered locus">CBO0696</name>
</gene>
<dbReference type="KEGG" id="cbo:CBO0696"/>
<dbReference type="SUPFAM" id="SSF101790">
    <property type="entry name" value="Aminomethyltransferase beta-barrel domain"/>
    <property type="match status" value="1"/>
</dbReference>